<reference evidence="2 3" key="1">
    <citation type="journal article" date="1998" name="Science">
        <title>Genome sequence of the nematode C. elegans: a platform for investigating biology.</title>
        <authorList>
            <consortium name="The C. elegans sequencing consortium"/>
            <person name="Sulson J.E."/>
            <person name="Waterston R."/>
        </authorList>
    </citation>
    <scope>NUCLEOTIDE SEQUENCE [LARGE SCALE GENOMIC DNA]</scope>
    <source>
        <strain evidence="2 3">Bristol N2</strain>
    </source>
</reference>
<dbReference type="InParanoid" id="O16559"/>
<evidence type="ECO:0000313" key="2">
    <source>
        <dbReference type="EMBL" id="CCD64673.1"/>
    </source>
</evidence>
<dbReference type="EMBL" id="BX284602">
    <property type="protein sequence ID" value="CCD64673.1"/>
    <property type="molecule type" value="Genomic_DNA"/>
</dbReference>
<dbReference type="PaxDb" id="6239-C16C4.11"/>
<dbReference type="SMART" id="SM00061">
    <property type="entry name" value="MATH"/>
    <property type="match status" value="2"/>
</dbReference>
<dbReference type="UCSC" id="C16C4.11">
    <property type="organism name" value="c. elegans"/>
</dbReference>
<accession>O16559</accession>
<dbReference type="Gene3D" id="2.60.210.10">
    <property type="entry name" value="Apoptosis, Tumor Necrosis Factor Receptor Associated Protein 2, Chain A"/>
    <property type="match status" value="2"/>
</dbReference>
<protein>
    <submittedName>
        <fullName evidence="2">MATH domain-containing protein</fullName>
    </submittedName>
</protein>
<evidence type="ECO:0000313" key="4">
    <source>
        <dbReference type="WormBase" id="C16C4.11"/>
    </source>
</evidence>
<feature type="domain" description="MATH" evidence="1">
    <location>
        <begin position="13"/>
        <end position="132"/>
    </location>
</feature>
<dbReference type="HOGENOM" id="CLU_086152_0_0_1"/>
<evidence type="ECO:0000259" key="1">
    <source>
        <dbReference type="PROSITE" id="PS50144"/>
    </source>
</evidence>
<dbReference type="AGR" id="WB:WBGene00015835"/>
<dbReference type="CDD" id="cd00121">
    <property type="entry name" value="MATH"/>
    <property type="match status" value="2"/>
</dbReference>
<dbReference type="GeneID" id="182665"/>
<dbReference type="SMR" id="O16559"/>
<name>O16559_CAEEL</name>
<dbReference type="PROSITE" id="PS50144">
    <property type="entry name" value="MATH"/>
    <property type="match status" value="2"/>
</dbReference>
<gene>
    <name evidence="2 4" type="primary">math-6</name>
    <name evidence="4" type="ORF">C16C4.11</name>
    <name evidence="2" type="ORF">CELE_C16C4.11</name>
</gene>
<dbReference type="PANTHER" id="PTHR46308:SF1">
    <property type="entry name" value="MATH DOMAIN-CONTAINING PROTEIN"/>
    <property type="match status" value="1"/>
</dbReference>
<dbReference type="PIR" id="T31942">
    <property type="entry name" value="T31942"/>
</dbReference>
<dbReference type="AlphaFoldDB" id="O16559"/>
<dbReference type="InterPro" id="IPR002083">
    <property type="entry name" value="MATH/TRAF_dom"/>
</dbReference>
<evidence type="ECO:0000313" key="3">
    <source>
        <dbReference type="Proteomes" id="UP000001940"/>
    </source>
</evidence>
<sequence length="278" mass="33200">MFNFCKEFNSCKEFKISEVIKNISRFEENEKYSTNIEERFNIPWRMEIVKNNGYFEFYLRCEKEERENMKWLIHVDYTLKLASKNEMMKWTKRGTWIFLTRPSRCGCPNFISWKVLESDCVVNDSIVVEAHVKINKIIDSPCIENENQKMFLLHHTVKNVSSIKEGGNYFTKTEKRFNIPWKLNIERKNGFFGLYLHCTKELSNKNNWTIEVEFDLRLVSLNGQSLSIKLTSTYKEHYGYGWDKFLRWDDMLEKYTVNDSIIIAALVKITKMTGCEEE</sequence>
<keyword evidence="3" id="KW-1185">Reference proteome</keyword>
<dbReference type="PhylomeDB" id="O16559"/>
<dbReference type="WormBase" id="C16C4.11">
    <property type="protein sequence ID" value="CE08207"/>
    <property type="gene ID" value="WBGene00015835"/>
    <property type="gene designation" value="math-6"/>
</dbReference>
<dbReference type="Pfam" id="PF00917">
    <property type="entry name" value="MATH"/>
    <property type="match status" value="2"/>
</dbReference>
<dbReference type="FunCoup" id="O16559">
    <property type="interactions" value="17"/>
</dbReference>
<dbReference type="RefSeq" id="NP_494109.1">
    <property type="nucleotide sequence ID" value="NM_061708.1"/>
</dbReference>
<dbReference type="PANTHER" id="PTHR46308">
    <property type="entry name" value="MATH (MEPRIN-ASSOCIATED TRAF HOMOLOGY) DOMAIN CONTAINING"/>
    <property type="match status" value="1"/>
</dbReference>
<proteinExistence type="predicted"/>
<dbReference type="STRING" id="6239.C16C4.11.1"/>
<feature type="domain" description="MATH" evidence="1">
    <location>
        <begin position="150"/>
        <end position="267"/>
    </location>
</feature>
<dbReference type="InterPro" id="IPR008974">
    <property type="entry name" value="TRAF-like"/>
</dbReference>
<dbReference type="SUPFAM" id="SSF49599">
    <property type="entry name" value="TRAF domain-like"/>
    <property type="match status" value="2"/>
</dbReference>
<dbReference type="Proteomes" id="UP000001940">
    <property type="component" value="Chromosome II"/>
</dbReference>
<dbReference type="CTD" id="182665"/>
<dbReference type="KEGG" id="cel:CELE_C16C4.11"/>
<organism evidence="2 3">
    <name type="scientific">Caenorhabditis elegans</name>
    <dbReference type="NCBI Taxonomy" id="6239"/>
    <lineage>
        <taxon>Eukaryota</taxon>
        <taxon>Metazoa</taxon>
        <taxon>Ecdysozoa</taxon>
        <taxon>Nematoda</taxon>
        <taxon>Chromadorea</taxon>
        <taxon>Rhabditida</taxon>
        <taxon>Rhabditina</taxon>
        <taxon>Rhabditomorpha</taxon>
        <taxon>Rhabditoidea</taxon>
        <taxon>Rhabditidae</taxon>
        <taxon>Peloderinae</taxon>
        <taxon>Caenorhabditis</taxon>
    </lineage>
</organism>